<evidence type="ECO:0000256" key="2">
    <source>
        <dbReference type="ARBA" id="ARBA00022692"/>
    </source>
</evidence>
<dbReference type="InterPro" id="IPR036259">
    <property type="entry name" value="MFS_trans_sf"/>
</dbReference>
<evidence type="ECO:0000256" key="1">
    <source>
        <dbReference type="ARBA" id="ARBA00004141"/>
    </source>
</evidence>
<keyword evidence="2" id="KW-0812">Transmembrane</keyword>
<comment type="caution">
    <text evidence="5">The sequence shown here is derived from an EMBL/GenBank/DDBJ whole genome shotgun (WGS) entry which is preliminary data.</text>
</comment>
<dbReference type="InterPro" id="IPR000109">
    <property type="entry name" value="POT_fam"/>
</dbReference>
<sequence length="76" mass="7863">MLGAIVLAIGYALVAWSGHDAGIVYMGMAAIAVGNGLFKANPSSLLSTCYEKKTTRVWTVHSPCTTCPSTSALSSL</sequence>
<evidence type="ECO:0000256" key="4">
    <source>
        <dbReference type="ARBA" id="ARBA00023136"/>
    </source>
</evidence>
<organism evidence="5 6">
    <name type="scientific">Escherichia coli ISC7</name>
    <dbReference type="NCBI Taxonomy" id="1432555"/>
    <lineage>
        <taxon>Bacteria</taxon>
        <taxon>Pseudomonadati</taxon>
        <taxon>Pseudomonadota</taxon>
        <taxon>Gammaproteobacteria</taxon>
        <taxon>Enterobacterales</taxon>
        <taxon>Enterobacteriaceae</taxon>
        <taxon>Escherichia</taxon>
    </lineage>
</organism>
<name>W1F4F4_ECOLX</name>
<keyword evidence="4" id="KW-0472">Membrane</keyword>
<evidence type="ECO:0000313" key="6">
    <source>
        <dbReference type="Proteomes" id="UP000019199"/>
    </source>
</evidence>
<proteinExistence type="predicted"/>
<comment type="subcellular location">
    <subcellularLocation>
        <location evidence="1">Membrane</location>
        <topology evidence="1">Multi-pass membrane protein</topology>
    </subcellularLocation>
</comment>
<dbReference type="Gene3D" id="1.20.1250.20">
    <property type="entry name" value="MFS general substrate transporter like domains"/>
    <property type="match status" value="1"/>
</dbReference>
<evidence type="ECO:0000256" key="3">
    <source>
        <dbReference type="ARBA" id="ARBA00022989"/>
    </source>
</evidence>
<dbReference type="AlphaFoldDB" id="W1F4F4"/>
<dbReference type="GO" id="GO:0016020">
    <property type="term" value="C:membrane"/>
    <property type="evidence" value="ECO:0007669"/>
    <property type="project" value="UniProtKB-SubCell"/>
</dbReference>
<keyword evidence="3" id="KW-1133">Transmembrane helix</keyword>
<reference evidence="5 6" key="1">
    <citation type="submission" date="2013-10" db="EMBL/GenBank/DDBJ databases">
        <title>Antibiotic resistance diversity of beta-lactamase producers in the General Hospital Vienna.</title>
        <authorList>
            <person name="Barisic I."/>
            <person name="Mitteregger D."/>
            <person name="Hirschl A.M."/>
            <person name="Noehammer C."/>
            <person name="Wiesinger-Mayr H."/>
        </authorList>
    </citation>
    <scope>NUCLEOTIDE SEQUENCE [LARGE SCALE GENOMIC DNA]</scope>
    <source>
        <strain evidence="5 6">ISC7</strain>
    </source>
</reference>
<dbReference type="EMBL" id="CBWN010000114">
    <property type="protein sequence ID" value="CDL27942.1"/>
    <property type="molecule type" value="Genomic_DNA"/>
</dbReference>
<protein>
    <submittedName>
        <fullName evidence="5">Di/tripeptide permease DtpA</fullName>
    </submittedName>
</protein>
<dbReference type="Pfam" id="PF00854">
    <property type="entry name" value="PTR2"/>
    <property type="match status" value="1"/>
</dbReference>
<dbReference type="GO" id="GO:0022857">
    <property type="term" value="F:transmembrane transporter activity"/>
    <property type="evidence" value="ECO:0007669"/>
    <property type="project" value="InterPro"/>
</dbReference>
<accession>W1F4F4</accession>
<dbReference type="Proteomes" id="UP000019199">
    <property type="component" value="Unassembled WGS sequence"/>
</dbReference>
<evidence type="ECO:0000313" key="5">
    <source>
        <dbReference type="EMBL" id="CDL27942.1"/>
    </source>
</evidence>